<dbReference type="InterPro" id="IPR023468">
    <property type="entry name" value="Riboflavin_kinase"/>
</dbReference>
<reference evidence="8 9" key="1">
    <citation type="journal article" date="2021" name="DNA Res.">
        <title>Genome analysis of Candida subhashii reveals its hybrid nature and dual mitochondrial genome conformations.</title>
        <authorList>
            <person name="Mixao V."/>
            <person name="Hegedusova E."/>
            <person name="Saus E."/>
            <person name="Pryszcz L.P."/>
            <person name="Cillingova A."/>
            <person name="Nosek J."/>
            <person name="Gabaldon T."/>
        </authorList>
    </citation>
    <scope>NUCLEOTIDE SEQUENCE [LARGE SCALE GENOMIC DNA]</scope>
    <source>
        <strain evidence="8 9">CBS 10753</strain>
    </source>
</reference>
<dbReference type="RefSeq" id="XP_049262901.1">
    <property type="nucleotide sequence ID" value="XM_049407691.1"/>
</dbReference>
<dbReference type="GeneID" id="73470598"/>
<dbReference type="EMBL" id="JAGSYN010000165">
    <property type="protein sequence ID" value="KAG7662668.1"/>
    <property type="molecule type" value="Genomic_DNA"/>
</dbReference>
<sequence length="183" mass="20622">MPRPKTDIPEEPQSPFPLVETSTVITGFGRGSSELGIPTANIPINDDINKLDTGIYYGWCRLIPHSGQSDSITHRINCEDQEVVFNHGNQLAGQELDVLPMVMSIGWNPFYHNKSKAAEVHIMHKFDNNFYGADIKFAVLGYIRPELDYTTKAALIEDINLDIKIAVEILERDAYMKFRTLVA</sequence>
<organism evidence="8 9">
    <name type="scientific">[Candida] subhashii</name>
    <dbReference type="NCBI Taxonomy" id="561895"/>
    <lineage>
        <taxon>Eukaryota</taxon>
        <taxon>Fungi</taxon>
        <taxon>Dikarya</taxon>
        <taxon>Ascomycota</taxon>
        <taxon>Saccharomycotina</taxon>
        <taxon>Pichiomycetes</taxon>
        <taxon>Debaryomycetaceae</taxon>
        <taxon>Spathaspora</taxon>
    </lineage>
</organism>
<dbReference type="PANTHER" id="PTHR22749">
    <property type="entry name" value="RIBOFLAVIN KINASE/FMN ADENYLYLTRANSFERASE"/>
    <property type="match status" value="1"/>
</dbReference>
<keyword evidence="9" id="KW-1185">Reference proteome</keyword>
<dbReference type="PANTHER" id="PTHR22749:SF6">
    <property type="entry name" value="RIBOFLAVIN KINASE"/>
    <property type="match status" value="1"/>
</dbReference>
<keyword evidence="6" id="KW-0067">ATP-binding</keyword>
<evidence type="ECO:0000256" key="4">
    <source>
        <dbReference type="ARBA" id="ARBA00022679"/>
    </source>
</evidence>
<protein>
    <recommendedName>
        <fullName evidence="1">Riboflavin kinase</fullName>
    </recommendedName>
</protein>
<evidence type="ECO:0000256" key="1">
    <source>
        <dbReference type="ARBA" id="ARBA00017394"/>
    </source>
</evidence>
<dbReference type="GO" id="GO:0009398">
    <property type="term" value="P:FMN biosynthetic process"/>
    <property type="evidence" value="ECO:0007669"/>
    <property type="project" value="TreeGrafter"/>
</dbReference>
<dbReference type="OrthoDB" id="276388at2759"/>
<dbReference type="AlphaFoldDB" id="A0A8J5QIH4"/>
<evidence type="ECO:0000256" key="3">
    <source>
        <dbReference type="ARBA" id="ARBA00022643"/>
    </source>
</evidence>
<keyword evidence="4" id="KW-0808">Transferase</keyword>
<proteinExistence type="predicted"/>
<dbReference type="Pfam" id="PF01687">
    <property type="entry name" value="Flavokinase"/>
    <property type="match status" value="1"/>
</dbReference>
<name>A0A8J5QIH4_9ASCO</name>
<keyword evidence="2" id="KW-0285">Flavoprotein</keyword>
<evidence type="ECO:0000313" key="8">
    <source>
        <dbReference type="EMBL" id="KAG7662668.1"/>
    </source>
</evidence>
<keyword evidence="3" id="KW-0288">FMN</keyword>
<feature type="domain" description="Riboflavin kinase" evidence="7">
    <location>
        <begin position="13"/>
        <end position="171"/>
    </location>
</feature>
<dbReference type="Proteomes" id="UP000694255">
    <property type="component" value="Unassembled WGS sequence"/>
</dbReference>
<dbReference type="GO" id="GO:0005739">
    <property type="term" value="C:mitochondrion"/>
    <property type="evidence" value="ECO:0007669"/>
    <property type="project" value="TreeGrafter"/>
</dbReference>
<dbReference type="InterPro" id="IPR015865">
    <property type="entry name" value="Riboflavin_kinase_bac/euk"/>
</dbReference>
<evidence type="ECO:0000256" key="2">
    <source>
        <dbReference type="ARBA" id="ARBA00022630"/>
    </source>
</evidence>
<dbReference type="SMART" id="SM00904">
    <property type="entry name" value="Flavokinase"/>
    <property type="match status" value="1"/>
</dbReference>
<dbReference type="GO" id="GO:0005524">
    <property type="term" value="F:ATP binding"/>
    <property type="evidence" value="ECO:0007669"/>
    <property type="project" value="UniProtKB-KW"/>
</dbReference>
<dbReference type="GO" id="GO:0008531">
    <property type="term" value="F:riboflavin kinase activity"/>
    <property type="evidence" value="ECO:0007669"/>
    <property type="project" value="InterPro"/>
</dbReference>
<evidence type="ECO:0000256" key="5">
    <source>
        <dbReference type="ARBA" id="ARBA00022741"/>
    </source>
</evidence>
<keyword evidence="5" id="KW-0547">Nucleotide-binding</keyword>
<accession>A0A8J5QIH4</accession>
<evidence type="ECO:0000259" key="7">
    <source>
        <dbReference type="SMART" id="SM00904"/>
    </source>
</evidence>
<gene>
    <name evidence="8" type="ORF">J8A68_003798</name>
</gene>
<evidence type="ECO:0000256" key="6">
    <source>
        <dbReference type="ARBA" id="ARBA00022840"/>
    </source>
</evidence>
<evidence type="ECO:0000313" key="9">
    <source>
        <dbReference type="Proteomes" id="UP000694255"/>
    </source>
</evidence>
<dbReference type="GO" id="GO:0009231">
    <property type="term" value="P:riboflavin biosynthetic process"/>
    <property type="evidence" value="ECO:0007669"/>
    <property type="project" value="InterPro"/>
</dbReference>
<comment type="caution">
    <text evidence="8">The sequence shown here is derived from an EMBL/GenBank/DDBJ whole genome shotgun (WGS) entry which is preliminary data.</text>
</comment>